<organism evidence="3 4">
    <name type="scientific">Streptococcus thermophilus M17PTZA496</name>
    <dbReference type="NCBI Taxonomy" id="1433289"/>
    <lineage>
        <taxon>Bacteria</taxon>
        <taxon>Bacillati</taxon>
        <taxon>Bacillota</taxon>
        <taxon>Bacilli</taxon>
        <taxon>Lactobacillales</taxon>
        <taxon>Streptococcaceae</taxon>
        <taxon>Streptococcus</taxon>
    </lineage>
</organism>
<evidence type="ECO:0000313" key="3">
    <source>
        <dbReference type="EMBL" id="ETW88623.1"/>
    </source>
</evidence>
<proteinExistence type="predicted"/>
<gene>
    <name evidence="3" type="ORF">X841_08145</name>
</gene>
<dbReference type="PATRIC" id="fig|1433289.7.peg.1688"/>
<dbReference type="RefSeq" id="WP_014727613.1">
    <property type="nucleotide sequence ID" value="NZ_CM002372.1"/>
</dbReference>
<dbReference type="Gene3D" id="1.10.287.70">
    <property type="match status" value="1"/>
</dbReference>
<reference evidence="4" key="1">
    <citation type="submission" date="2013-12" db="EMBL/GenBank/DDBJ databases">
        <title>Genome sequences of Streptococcus thermophilus strains MTH17CL396 and M17PTZA496 isolated from Fontina cheese in Valle d'Aosta region (Italy).</title>
        <authorList>
            <person name="Treu L."/>
            <person name="Giacomini A."/>
            <person name="Corich V."/>
            <person name="Vendramin V."/>
            <person name="Bovo B."/>
        </authorList>
    </citation>
    <scope>NUCLEOTIDE SEQUENCE [LARGE SCALE GENOMIC DNA]</scope>
    <source>
        <strain evidence="4">M17PTZA496</strain>
    </source>
</reference>
<dbReference type="InterPro" id="IPR013099">
    <property type="entry name" value="K_chnl_dom"/>
</dbReference>
<keyword evidence="1" id="KW-0812">Transmembrane</keyword>
<evidence type="ECO:0000313" key="4">
    <source>
        <dbReference type="Proteomes" id="UP000024559"/>
    </source>
</evidence>
<evidence type="ECO:0000256" key="1">
    <source>
        <dbReference type="SAM" id="Phobius"/>
    </source>
</evidence>
<name>A0A0E2Q0A9_STRTR</name>
<dbReference type="Proteomes" id="UP000024559">
    <property type="component" value="Chromosome"/>
</dbReference>
<feature type="transmembrane region" description="Helical" evidence="1">
    <location>
        <begin position="21"/>
        <end position="47"/>
    </location>
</feature>
<dbReference type="SUPFAM" id="SSF81324">
    <property type="entry name" value="Voltage-gated potassium channels"/>
    <property type="match status" value="1"/>
</dbReference>
<sequence>MATVTTVGYGDIVPKNLVGKAVAVVLMFSGIATLGLLTALLIIFLCVQVAKLNEK</sequence>
<dbReference type="HOGENOM" id="CLU_3030684_0_0_9"/>
<protein>
    <recommendedName>
        <fullName evidence="2">Potassium channel domain-containing protein</fullName>
    </recommendedName>
</protein>
<dbReference type="AlphaFoldDB" id="A0A0E2Q0A9"/>
<dbReference type="Pfam" id="PF07885">
    <property type="entry name" value="Ion_trans_2"/>
    <property type="match status" value="1"/>
</dbReference>
<feature type="domain" description="Potassium channel" evidence="2">
    <location>
        <begin position="1"/>
        <end position="45"/>
    </location>
</feature>
<accession>A0A0E2Q0A9</accession>
<dbReference type="EMBL" id="AZJT01000060">
    <property type="protein sequence ID" value="ETW88623.1"/>
    <property type="molecule type" value="Genomic_DNA"/>
</dbReference>
<evidence type="ECO:0000259" key="2">
    <source>
        <dbReference type="Pfam" id="PF07885"/>
    </source>
</evidence>
<comment type="caution">
    <text evidence="3">The sequence shown here is derived from an EMBL/GenBank/DDBJ whole genome shotgun (WGS) entry which is preliminary data.</text>
</comment>
<keyword evidence="1" id="KW-0472">Membrane</keyword>
<keyword evidence="1" id="KW-1133">Transmembrane helix</keyword>